<proteinExistence type="predicted"/>
<dbReference type="InterPro" id="IPR009351">
    <property type="entry name" value="AlkZ-like"/>
</dbReference>
<evidence type="ECO:0000313" key="1">
    <source>
        <dbReference type="EMBL" id="GGS28012.1"/>
    </source>
</evidence>
<sequence length="368" mass="38090">MEFSRAQVLAHRVARHGLRRETAVATGLGVLELGVQDTAGAGARVALAARLPDGAELSPPDLVLVWAQRGAPHLLRRADVAGLAALLYPRGDADAAARLGTAAARSLRAAGVGAAAGFAAGAAALRAVVSEEMPRARASAEMTAMLPPAYSYDCRACASTHVFGSLFQLVGIAAGVEVVAETRPARLRPLPDRHALPEEAADAGALVAAYLRVHGPASPADLAAYLDTTVGVVKAVWPEGLVPVRVDGRPAALPESDVAAVRSAPDARGLVRLLPPADPLLQGRDREVLVPDAARRRQVWRVIGSPGVVLAEGDIAGVWRTRVAGARLDVAVALFSPVGKAARAGIADEAQRVARARGLREARVTLDT</sequence>
<name>A0A918LBF2_9PSEU</name>
<dbReference type="AlphaFoldDB" id="A0A918LBF2"/>
<evidence type="ECO:0000313" key="2">
    <source>
        <dbReference type="Proteomes" id="UP000660680"/>
    </source>
</evidence>
<gene>
    <name evidence="1" type="ORF">GCM10010171_21090</name>
</gene>
<dbReference type="Pfam" id="PF06224">
    <property type="entry name" value="AlkZ-like"/>
    <property type="match status" value="1"/>
</dbReference>
<evidence type="ECO:0008006" key="3">
    <source>
        <dbReference type="Google" id="ProtNLM"/>
    </source>
</evidence>
<dbReference type="PANTHER" id="PTHR38479:SF2">
    <property type="entry name" value="WINGED HELIX DNA-BINDING DOMAIN-CONTAINING PROTEIN"/>
    <property type="match status" value="1"/>
</dbReference>
<protein>
    <recommendedName>
        <fullName evidence="3">Winged helix DNA-binding domain-containing protein</fullName>
    </recommendedName>
</protein>
<reference evidence="1" key="2">
    <citation type="submission" date="2020-09" db="EMBL/GenBank/DDBJ databases">
        <authorList>
            <person name="Sun Q."/>
            <person name="Ohkuma M."/>
        </authorList>
    </citation>
    <scope>NUCLEOTIDE SEQUENCE</scope>
    <source>
        <strain evidence="1">JCM 3276</strain>
    </source>
</reference>
<dbReference type="RefSeq" id="WP_189210248.1">
    <property type="nucleotide sequence ID" value="NZ_BMRB01000002.1"/>
</dbReference>
<dbReference type="EMBL" id="BMRB01000002">
    <property type="protein sequence ID" value="GGS28012.1"/>
    <property type="molecule type" value="Genomic_DNA"/>
</dbReference>
<reference evidence="1" key="1">
    <citation type="journal article" date="2014" name="Int. J. Syst. Evol. Microbiol.">
        <title>Complete genome sequence of Corynebacterium casei LMG S-19264T (=DSM 44701T), isolated from a smear-ripened cheese.</title>
        <authorList>
            <consortium name="US DOE Joint Genome Institute (JGI-PGF)"/>
            <person name="Walter F."/>
            <person name="Albersmeier A."/>
            <person name="Kalinowski J."/>
            <person name="Ruckert C."/>
        </authorList>
    </citation>
    <scope>NUCLEOTIDE SEQUENCE</scope>
    <source>
        <strain evidence="1">JCM 3276</strain>
    </source>
</reference>
<organism evidence="1 2">
    <name type="scientific">Actinokineospora fastidiosa</name>
    <dbReference type="NCBI Taxonomy" id="1816"/>
    <lineage>
        <taxon>Bacteria</taxon>
        <taxon>Bacillati</taxon>
        <taxon>Actinomycetota</taxon>
        <taxon>Actinomycetes</taxon>
        <taxon>Pseudonocardiales</taxon>
        <taxon>Pseudonocardiaceae</taxon>
        <taxon>Actinokineospora</taxon>
    </lineage>
</organism>
<comment type="caution">
    <text evidence="1">The sequence shown here is derived from an EMBL/GenBank/DDBJ whole genome shotgun (WGS) entry which is preliminary data.</text>
</comment>
<dbReference type="Proteomes" id="UP000660680">
    <property type="component" value="Unassembled WGS sequence"/>
</dbReference>
<keyword evidence="2" id="KW-1185">Reference proteome</keyword>
<dbReference type="PANTHER" id="PTHR38479">
    <property type="entry name" value="LMO0824 PROTEIN"/>
    <property type="match status" value="1"/>
</dbReference>
<accession>A0A918LBF2</accession>